<protein>
    <submittedName>
        <fullName evidence="1">Uncharacterized protein</fullName>
    </submittedName>
</protein>
<dbReference type="EMBL" id="CP154834">
    <property type="protein sequence ID" value="XAO76364.1"/>
    <property type="molecule type" value="Genomic_DNA"/>
</dbReference>
<dbReference type="Proteomes" id="UP001463665">
    <property type="component" value="Chromosome"/>
</dbReference>
<accession>A0AAU6WUW2</accession>
<reference evidence="1 2" key="1">
    <citation type="submission" date="2024-04" db="EMBL/GenBank/DDBJ databases">
        <title>Genome sequencing and assembly of rice foliar adapted Chryseobacterium endophyticum OsEnb-ALM-A6.</title>
        <authorList>
            <person name="Kumar S."/>
            <person name="Javed M."/>
            <person name="Chouhan V."/>
            <person name="Charishma K."/>
            <person name="Patel A."/>
            <person name="Kumar M."/>
            <person name="Sahu K.P."/>
            <person name="Kumar A."/>
        </authorList>
    </citation>
    <scope>NUCLEOTIDE SEQUENCE [LARGE SCALE GENOMIC DNA]</scope>
    <source>
        <strain evidence="1 2">OsEnb-ALM-A6</strain>
    </source>
</reference>
<name>A0AAU6WUW2_9FLAO</name>
<proteinExistence type="predicted"/>
<gene>
    <name evidence="1" type="ORF">AAFP95_11725</name>
</gene>
<evidence type="ECO:0000313" key="2">
    <source>
        <dbReference type="Proteomes" id="UP001463665"/>
    </source>
</evidence>
<evidence type="ECO:0000313" key="1">
    <source>
        <dbReference type="EMBL" id="XAO76364.1"/>
    </source>
</evidence>
<dbReference type="AlphaFoldDB" id="A0AAU6WUW2"/>
<organism evidence="1 2">
    <name type="scientific">Chryseobacterium endophyticum</name>
    <dbReference type="NCBI Taxonomy" id="1854762"/>
    <lineage>
        <taxon>Bacteria</taxon>
        <taxon>Pseudomonadati</taxon>
        <taxon>Bacteroidota</taxon>
        <taxon>Flavobacteriia</taxon>
        <taxon>Flavobacteriales</taxon>
        <taxon>Weeksellaceae</taxon>
        <taxon>Chryseobacterium group</taxon>
        <taxon>Chryseobacterium</taxon>
    </lineage>
</organism>
<keyword evidence="2" id="KW-1185">Reference proteome</keyword>
<dbReference type="RefSeq" id="WP_345767727.1">
    <property type="nucleotide sequence ID" value="NZ_CP154834.1"/>
</dbReference>
<sequence>MFFSEISSDLKFIAINFSENHIESATEYRNLRLLRDVLTKDFLIKAFKDYKIVSFYVEGDFQNINYDFVNLSKSLNFYMTYFDRDSPKIIIYEKTAIDESFKKGCYFELFDSFPKR</sequence>